<keyword evidence="1" id="KW-0732">Signal</keyword>
<evidence type="ECO:0000313" key="9">
    <source>
        <dbReference type="EMBL" id="RHL41313.1"/>
    </source>
</evidence>
<comment type="caution">
    <text evidence="4">The sequence shown here is derived from an EMBL/GenBank/DDBJ whole genome shotgun (WGS) entry which is preliminary data.</text>
</comment>
<dbReference type="GO" id="GO:0006644">
    <property type="term" value="P:phospholipid metabolic process"/>
    <property type="evidence" value="ECO:0007669"/>
    <property type="project" value="TreeGrafter"/>
</dbReference>
<dbReference type="Proteomes" id="UP000261210">
    <property type="component" value="Unassembled WGS sequence"/>
</dbReference>
<dbReference type="EMBL" id="WDED01000053">
    <property type="protein sequence ID" value="KAB6140732.1"/>
    <property type="molecule type" value="Genomic_DNA"/>
</dbReference>
<dbReference type="GO" id="GO:0005886">
    <property type="term" value="C:plasma membrane"/>
    <property type="evidence" value="ECO:0007669"/>
    <property type="project" value="TreeGrafter"/>
</dbReference>
<proteinExistence type="predicted"/>
<dbReference type="EMBL" id="WDER01000034">
    <property type="protein sequence ID" value="KAB6081882.1"/>
    <property type="molecule type" value="Genomic_DNA"/>
</dbReference>
<dbReference type="EMBL" id="QRYV01000021">
    <property type="protein sequence ID" value="RGV14841.1"/>
    <property type="molecule type" value="Genomic_DNA"/>
</dbReference>
<dbReference type="Proteomes" id="UP000283369">
    <property type="component" value="Unassembled WGS sequence"/>
</dbReference>
<evidence type="ECO:0000313" key="11">
    <source>
        <dbReference type="Proteomes" id="UP000283369"/>
    </source>
</evidence>
<dbReference type="PANTHER" id="PTHR46320">
    <property type="entry name" value="GLYCEROPHOSPHODIESTER PHOSPHODIESTERASE 1"/>
    <property type="match status" value="1"/>
</dbReference>
<dbReference type="PANTHER" id="PTHR46320:SF1">
    <property type="entry name" value="GLYCEROPHOSPHODIESTER PHOSPHODIESTERASE 1"/>
    <property type="match status" value="1"/>
</dbReference>
<evidence type="ECO:0000313" key="13">
    <source>
        <dbReference type="Proteomes" id="UP000434604"/>
    </source>
</evidence>
<dbReference type="AlphaFoldDB" id="A0A1Y4VS80"/>
<evidence type="ECO:0000313" key="6">
    <source>
        <dbReference type="EMBL" id="MCA4704688.1"/>
    </source>
</evidence>
<organism evidence="4 14">
    <name type="scientific">Bacteroides xylanisolvens</name>
    <dbReference type="NCBI Taxonomy" id="371601"/>
    <lineage>
        <taxon>Bacteria</taxon>
        <taxon>Pseudomonadati</taxon>
        <taxon>Bacteroidota</taxon>
        <taxon>Bacteroidia</taxon>
        <taxon>Bacteroidales</taxon>
        <taxon>Bacteroidaceae</taxon>
        <taxon>Bacteroides</taxon>
    </lineage>
</organism>
<evidence type="ECO:0000313" key="3">
    <source>
        <dbReference type="EMBL" id="HJG11408.1"/>
    </source>
</evidence>
<evidence type="ECO:0000313" key="4">
    <source>
        <dbReference type="EMBL" id="KAB6081882.1"/>
    </source>
</evidence>
<feature type="chain" id="PRO_5042692098" evidence="1">
    <location>
        <begin position="22"/>
        <end position="301"/>
    </location>
</feature>
<evidence type="ECO:0000256" key="1">
    <source>
        <dbReference type="SAM" id="SignalP"/>
    </source>
</evidence>
<dbReference type="Proteomes" id="UP000434604">
    <property type="component" value="Unassembled WGS sequence"/>
</dbReference>
<protein>
    <submittedName>
        <fullName evidence="4 7">Glycerophosphodiester phosphodiesterase</fullName>
    </submittedName>
</protein>
<evidence type="ECO:0000313" key="5">
    <source>
        <dbReference type="EMBL" id="KAB6140732.1"/>
    </source>
</evidence>
<dbReference type="SUPFAM" id="SSF51695">
    <property type="entry name" value="PLC-like phosphodiesterases"/>
    <property type="match status" value="1"/>
</dbReference>
<dbReference type="Proteomes" id="UP001198461">
    <property type="component" value="Unassembled WGS sequence"/>
</dbReference>
<dbReference type="EMBL" id="JAIWYE010000025">
    <property type="protein sequence ID" value="MCA4704688.1"/>
    <property type="molecule type" value="Genomic_DNA"/>
</dbReference>
<dbReference type="Proteomes" id="UP000747074">
    <property type="component" value="Unassembled WGS sequence"/>
</dbReference>
<dbReference type="InterPro" id="IPR032160">
    <property type="entry name" value="DUF4996"/>
</dbReference>
<dbReference type="GO" id="GO:0008889">
    <property type="term" value="F:glycerophosphodiester phosphodiesterase activity"/>
    <property type="evidence" value="ECO:0007669"/>
    <property type="project" value="TreeGrafter"/>
</dbReference>
<reference evidence="6" key="5">
    <citation type="submission" date="2023-08" db="EMBL/GenBank/DDBJ databases">
        <title>Mucin Metabolism Genes Underlie the Key Renovations of Bacteroides xylanisolvens Genomes in Captive Great Apes.</title>
        <authorList>
            <person name="Nishida A.H."/>
        </authorList>
    </citation>
    <scope>NUCLEOTIDE SEQUENCE</scope>
    <source>
        <strain evidence="6">P13.H9</strain>
    </source>
</reference>
<dbReference type="GO" id="GO:0006580">
    <property type="term" value="P:ethanolamine metabolic process"/>
    <property type="evidence" value="ECO:0007669"/>
    <property type="project" value="TreeGrafter"/>
</dbReference>
<evidence type="ECO:0000313" key="8">
    <source>
        <dbReference type="EMBL" id="RGV14841.1"/>
    </source>
</evidence>
<sequence length="301" mass="33888">MLRKINLLIALTLLLAGGLKAQNHSDQIIANLQEPAARSVLVVSHRADWRNAPENSLQAIQNCIDMGVDVIEIDLKKTKDGHLILMHDKKIDRTTTGKGYPADYTLEELRQFRLKSGTGHKTAHLIPTLEEVMLLCKGKILVNIDKGYDYFKEAYAILEKTGTVQQCIIKAGLPYEQVKAENGDVLDKVIFMPVVQLHKEGAEAIIDSYQKHMKPAAYELVFDNDSQPVLDLIQKVRATGANLFINSLWPELCGGHDDDRAVELHQPDESWGWIINQGAKLIQTDRPVLLLEYLRTKKLHD</sequence>
<dbReference type="GO" id="GO:0070291">
    <property type="term" value="P:N-acylethanolamine metabolic process"/>
    <property type="evidence" value="ECO:0007669"/>
    <property type="project" value="TreeGrafter"/>
</dbReference>
<feature type="domain" description="GP-PDE" evidence="2">
    <location>
        <begin position="40"/>
        <end position="301"/>
    </location>
</feature>
<dbReference type="RefSeq" id="WP_008021575.1">
    <property type="nucleotide sequence ID" value="NZ_AP031409.1"/>
</dbReference>
<evidence type="ECO:0000313" key="14">
    <source>
        <dbReference type="Proteomes" id="UP000474077"/>
    </source>
</evidence>
<reference evidence="10 11" key="1">
    <citation type="submission" date="2018-08" db="EMBL/GenBank/DDBJ databases">
        <title>A genome reference for cultivated species of the human gut microbiota.</title>
        <authorList>
            <person name="Zou Y."/>
            <person name="Xue W."/>
            <person name="Luo G."/>
        </authorList>
    </citation>
    <scope>NUCLEOTIDE SEQUENCE [LARGE SCALE GENOMIC DNA]</scope>
    <source>
        <strain evidence="8 11">AF14-7</strain>
        <strain evidence="9 12">AF38-2</strain>
        <strain evidence="7 10">TF10-34</strain>
    </source>
</reference>
<dbReference type="Proteomes" id="UP000474077">
    <property type="component" value="Unassembled WGS sequence"/>
</dbReference>
<accession>A0A1Y4VS80</accession>
<gene>
    <name evidence="9" type="ORF">DW027_02150</name>
    <name evidence="8" type="ORF">DWW25_10345</name>
    <name evidence="7" type="ORF">DXD03_11500</name>
    <name evidence="5" type="ORF">GA398_23325</name>
    <name evidence="4" type="ORF">GA560_13370</name>
    <name evidence="3" type="ORF">K8V07_05720</name>
    <name evidence="6" type="ORF">LD004_13835</name>
</gene>
<dbReference type="EMBL" id="QSQU01000014">
    <property type="protein sequence ID" value="RGK62407.1"/>
    <property type="molecule type" value="Genomic_DNA"/>
</dbReference>
<evidence type="ECO:0000313" key="10">
    <source>
        <dbReference type="Proteomes" id="UP000261210"/>
    </source>
</evidence>
<feature type="signal peptide" evidence="1">
    <location>
        <begin position="1"/>
        <end position="21"/>
    </location>
</feature>
<name>A0A1Y4VS80_9BACE</name>
<evidence type="ECO:0000313" key="12">
    <source>
        <dbReference type="Proteomes" id="UP000284495"/>
    </source>
</evidence>
<reference evidence="3" key="3">
    <citation type="journal article" date="2021" name="PeerJ">
        <title>Extensive microbial diversity within the chicken gut microbiome revealed by metagenomics and culture.</title>
        <authorList>
            <person name="Gilroy R."/>
            <person name="Ravi A."/>
            <person name="Getino M."/>
            <person name="Pursley I."/>
            <person name="Horton D.L."/>
            <person name="Alikhan N.F."/>
            <person name="Baker D."/>
            <person name="Gharbi K."/>
            <person name="Hall N."/>
            <person name="Watson M."/>
            <person name="Adriaenssens E.M."/>
            <person name="Foster-Nyarko E."/>
            <person name="Jarju S."/>
            <person name="Secka A."/>
            <person name="Antonio M."/>
            <person name="Oren A."/>
            <person name="Chaudhuri R.R."/>
            <person name="La Ragione R."/>
            <person name="Hildebrand F."/>
            <person name="Pallen M.J."/>
        </authorList>
    </citation>
    <scope>NUCLEOTIDE SEQUENCE</scope>
    <source>
        <strain evidence="3">CHK154-13316</strain>
    </source>
</reference>
<dbReference type="Pfam" id="PF16387">
    <property type="entry name" value="DUF4996"/>
    <property type="match status" value="1"/>
</dbReference>
<dbReference type="InterPro" id="IPR030395">
    <property type="entry name" value="GP_PDE_dom"/>
</dbReference>
<reference evidence="13 14" key="2">
    <citation type="journal article" date="2019" name="Nat. Med.">
        <title>A library of human gut bacterial isolates paired with longitudinal multiomics data enables mechanistic microbiome research.</title>
        <authorList>
            <person name="Poyet M."/>
            <person name="Groussin M."/>
            <person name="Gibbons S.M."/>
            <person name="Avila-Pacheco J."/>
            <person name="Jiang X."/>
            <person name="Kearney S.M."/>
            <person name="Perrotta A.R."/>
            <person name="Berdy B."/>
            <person name="Zhao S."/>
            <person name="Lieberman T.D."/>
            <person name="Swanson P.K."/>
            <person name="Smith M."/>
            <person name="Roesemann S."/>
            <person name="Alexander J.E."/>
            <person name="Rich S.A."/>
            <person name="Livny J."/>
            <person name="Vlamakis H."/>
            <person name="Clish C."/>
            <person name="Bullock K."/>
            <person name="Deik A."/>
            <person name="Scott J."/>
            <person name="Pierce K.A."/>
            <person name="Xavier R.J."/>
            <person name="Alm E.J."/>
        </authorList>
    </citation>
    <scope>NUCLEOTIDE SEQUENCE [LARGE SCALE GENOMIC DNA]</scope>
    <source>
        <strain evidence="5 13">BIOML-A58</strain>
        <strain evidence="4 14">BIOML-A73</strain>
    </source>
</reference>
<evidence type="ECO:0000313" key="7">
    <source>
        <dbReference type="EMBL" id="RGK62407.1"/>
    </source>
</evidence>
<dbReference type="CDD" id="cd08566">
    <property type="entry name" value="GDPD_AtGDE_like"/>
    <property type="match status" value="1"/>
</dbReference>
<evidence type="ECO:0000259" key="2">
    <source>
        <dbReference type="PROSITE" id="PS51704"/>
    </source>
</evidence>
<dbReference type="Gene3D" id="3.20.20.190">
    <property type="entry name" value="Phosphatidylinositol (PI) phosphodiesterase"/>
    <property type="match status" value="1"/>
</dbReference>
<dbReference type="EMBL" id="DYVL01000073">
    <property type="protein sequence ID" value="HJG11408.1"/>
    <property type="molecule type" value="Genomic_DNA"/>
</dbReference>
<dbReference type="PROSITE" id="PS51704">
    <property type="entry name" value="GP_PDE"/>
    <property type="match status" value="1"/>
</dbReference>
<dbReference type="EMBL" id="QROO01000002">
    <property type="protein sequence ID" value="RHL41313.1"/>
    <property type="molecule type" value="Genomic_DNA"/>
</dbReference>
<dbReference type="Proteomes" id="UP000284495">
    <property type="component" value="Unassembled WGS sequence"/>
</dbReference>
<reference evidence="3" key="4">
    <citation type="submission" date="2021-09" db="EMBL/GenBank/DDBJ databases">
        <authorList>
            <person name="Gilroy R."/>
        </authorList>
    </citation>
    <scope>NUCLEOTIDE SEQUENCE</scope>
    <source>
        <strain evidence="3">CHK154-13316</strain>
    </source>
</reference>
<dbReference type="InterPro" id="IPR017946">
    <property type="entry name" value="PLC-like_Pdiesterase_TIM-brl"/>
</dbReference>